<name>A0A835TTA0_9PASS</name>
<protein>
    <recommendedName>
        <fullName evidence="5">Solute carrier family 2, facilitated glucose transporter member 5</fullName>
    </recommendedName>
    <alternativeName>
        <fullName evidence="13">Fructose transporter</fullName>
    </alternativeName>
    <alternativeName>
        <fullName evidence="12">Glucose transporter type 5, small intestine</fullName>
    </alternativeName>
</protein>
<keyword evidence="6" id="KW-0813">Transport</keyword>
<dbReference type="Pfam" id="PF00083">
    <property type="entry name" value="Sugar_tr"/>
    <property type="match status" value="1"/>
</dbReference>
<dbReference type="PANTHER" id="PTHR23503:SF32">
    <property type="entry name" value="SOLUTE CARRIER FAMILY 2, FACILITATED GLUCOSE TRANSPORTER MEMBER 5"/>
    <property type="match status" value="1"/>
</dbReference>
<comment type="catalytic activity">
    <reaction evidence="1">
        <text>D-fructose(out) = D-fructose(in)</text>
        <dbReference type="Rhea" id="RHEA:60372"/>
        <dbReference type="ChEBI" id="CHEBI:37721"/>
    </reaction>
</comment>
<evidence type="ECO:0000256" key="8">
    <source>
        <dbReference type="ARBA" id="ARBA00022597"/>
    </source>
</evidence>
<evidence type="ECO:0000313" key="17">
    <source>
        <dbReference type="EMBL" id="KAG0115789.1"/>
    </source>
</evidence>
<feature type="transmembrane region" description="Helical" evidence="15">
    <location>
        <begin position="71"/>
        <end position="92"/>
    </location>
</feature>
<dbReference type="EMBL" id="JADDUC020000026">
    <property type="protein sequence ID" value="KAI1231544.1"/>
    <property type="molecule type" value="Genomic_DNA"/>
</dbReference>
<dbReference type="Gene3D" id="1.20.1250.20">
    <property type="entry name" value="MFS general substrate transporter like domains"/>
    <property type="match status" value="1"/>
</dbReference>
<accession>A0A835TTA0</accession>
<dbReference type="Proteomes" id="UP000618051">
    <property type="component" value="Unassembled WGS sequence"/>
</dbReference>
<dbReference type="InterPro" id="IPR045263">
    <property type="entry name" value="GLUT"/>
</dbReference>
<dbReference type="GO" id="GO:0046323">
    <property type="term" value="P:D-glucose import"/>
    <property type="evidence" value="ECO:0007669"/>
    <property type="project" value="TreeGrafter"/>
</dbReference>
<dbReference type="EMBL" id="JADDUC010000203">
    <property type="protein sequence ID" value="KAG0115789.1"/>
    <property type="molecule type" value="Genomic_DNA"/>
</dbReference>
<evidence type="ECO:0000256" key="14">
    <source>
        <dbReference type="SAM" id="MobiDB-lite"/>
    </source>
</evidence>
<keyword evidence="19" id="KW-1185">Reference proteome</keyword>
<dbReference type="GO" id="GO:0005353">
    <property type="term" value="F:fructose transmembrane transporter activity"/>
    <property type="evidence" value="ECO:0007669"/>
    <property type="project" value="UniProtKB-ARBA"/>
</dbReference>
<keyword evidence="10 15" id="KW-1133">Transmembrane helix</keyword>
<feature type="transmembrane region" description="Helical" evidence="15">
    <location>
        <begin position="280"/>
        <end position="301"/>
    </location>
</feature>
<reference evidence="18" key="3">
    <citation type="submission" date="2022-01" db="EMBL/GenBank/DDBJ databases">
        <authorList>
            <person name="Rubenstein D.R."/>
        </authorList>
    </citation>
    <scope>NUCLEOTIDE SEQUENCE</scope>
    <source>
        <strain evidence="18">SS15</strain>
        <tissue evidence="18">Liver</tissue>
    </source>
</reference>
<evidence type="ECO:0000313" key="19">
    <source>
        <dbReference type="Proteomes" id="UP000618051"/>
    </source>
</evidence>
<feature type="transmembrane region" description="Helical" evidence="15">
    <location>
        <begin position="373"/>
        <end position="391"/>
    </location>
</feature>
<feature type="transmembrane region" description="Helical" evidence="15">
    <location>
        <begin position="104"/>
        <end position="124"/>
    </location>
</feature>
<comment type="subcellular location">
    <subcellularLocation>
        <location evidence="2">Cell membrane</location>
        <location evidence="2">Sarcolemma</location>
    </subcellularLocation>
    <subcellularLocation>
        <location evidence="3">Cell membrane</location>
        <topology evidence="3">Multi-pass membrane protein</topology>
    </subcellularLocation>
</comment>
<evidence type="ECO:0000256" key="4">
    <source>
        <dbReference type="ARBA" id="ARBA00007004"/>
    </source>
</evidence>
<dbReference type="GO" id="GO:0042383">
    <property type="term" value="C:sarcolemma"/>
    <property type="evidence" value="ECO:0007669"/>
    <property type="project" value="UniProtKB-SubCell"/>
</dbReference>
<dbReference type="SUPFAM" id="SSF103473">
    <property type="entry name" value="MFS general substrate transporter"/>
    <property type="match status" value="1"/>
</dbReference>
<feature type="compositionally biased region" description="Polar residues" evidence="14">
    <location>
        <begin position="565"/>
        <end position="574"/>
    </location>
</feature>
<dbReference type="GO" id="GO:0070837">
    <property type="term" value="P:dehydroascorbic acid transport"/>
    <property type="evidence" value="ECO:0007669"/>
    <property type="project" value="TreeGrafter"/>
</dbReference>
<evidence type="ECO:0000256" key="6">
    <source>
        <dbReference type="ARBA" id="ARBA00022448"/>
    </source>
</evidence>
<organism evidence="17">
    <name type="scientific">Lamprotornis superbus</name>
    <dbReference type="NCBI Taxonomy" id="245042"/>
    <lineage>
        <taxon>Eukaryota</taxon>
        <taxon>Metazoa</taxon>
        <taxon>Chordata</taxon>
        <taxon>Craniata</taxon>
        <taxon>Vertebrata</taxon>
        <taxon>Euteleostomi</taxon>
        <taxon>Archelosauria</taxon>
        <taxon>Archosauria</taxon>
        <taxon>Dinosauria</taxon>
        <taxon>Saurischia</taxon>
        <taxon>Theropoda</taxon>
        <taxon>Coelurosauria</taxon>
        <taxon>Aves</taxon>
        <taxon>Neognathae</taxon>
        <taxon>Neoaves</taxon>
        <taxon>Telluraves</taxon>
        <taxon>Australaves</taxon>
        <taxon>Passeriformes</taxon>
        <taxon>Sturnidae</taxon>
        <taxon>Lamprotornis</taxon>
    </lineage>
</organism>
<comment type="similarity">
    <text evidence="4">Belongs to the major facilitator superfamily. Sugar transporter (TC 2.A.1.1) family. Glucose transporter subfamily.</text>
</comment>
<evidence type="ECO:0000256" key="3">
    <source>
        <dbReference type="ARBA" id="ARBA00004651"/>
    </source>
</evidence>
<dbReference type="NCBIfam" id="TIGR00879">
    <property type="entry name" value="SP"/>
    <property type="match status" value="1"/>
</dbReference>
<dbReference type="CDD" id="cd17432">
    <property type="entry name" value="MFS_GLUT_Class2"/>
    <property type="match status" value="1"/>
</dbReference>
<keyword evidence="11 15" id="KW-0472">Membrane</keyword>
<feature type="transmembrane region" description="Helical" evidence="15">
    <location>
        <begin position="194"/>
        <end position="215"/>
    </location>
</feature>
<keyword evidence="8" id="KW-0762">Sugar transport</keyword>
<dbReference type="PROSITE" id="PS00216">
    <property type="entry name" value="SUGAR_TRANSPORT_1"/>
    <property type="match status" value="1"/>
</dbReference>
<feature type="transmembrane region" description="Helical" evidence="15">
    <location>
        <begin position="441"/>
        <end position="462"/>
    </location>
</feature>
<dbReference type="InterPro" id="IPR036259">
    <property type="entry name" value="MFS_trans_sf"/>
</dbReference>
<feature type="domain" description="Major facilitator superfamily (MFS) profile" evidence="16">
    <location>
        <begin position="23"/>
        <end position="466"/>
    </location>
</feature>
<reference evidence="17" key="1">
    <citation type="submission" date="2020-10" db="EMBL/GenBank/DDBJ databases">
        <title>Feather gene expression reveals the developmental basis of iridescence in African starlings.</title>
        <authorList>
            <person name="Rubenstein D.R."/>
        </authorList>
    </citation>
    <scope>NUCLEOTIDE SEQUENCE</scope>
    <source>
        <strain evidence="17">SS15</strain>
        <tissue evidence="17">Liver</tissue>
    </source>
</reference>
<comment type="caution">
    <text evidence="17">The sequence shown here is derived from an EMBL/GenBank/DDBJ whole genome shotgun (WGS) entry which is preliminary data.</text>
</comment>
<reference evidence="18 19" key="2">
    <citation type="journal article" date="2021" name="J. Hered.">
        <title>Feather Gene Expression Elucidates the Developmental Basis of Plumage Iridescence in African Starlings.</title>
        <authorList>
            <person name="Rubenstein D.R."/>
            <person name="Corvelo A."/>
            <person name="MacManes M.D."/>
            <person name="Maia R."/>
            <person name="Narzisi G."/>
            <person name="Rousaki A."/>
            <person name="Vandenabeele P."/>
            <person name="Shawkey M.D."/>
            <person name="Solomon J."/>
        </authorList>
    </citation>
    <scope>NUCLEOTIDE SEQUENCE [LARGE SCALE GENOMIC DNA]</scope>
    <source>
        <strain evidence="18">SS15</strain>
    </source>
</reference>
<evidence type="ECO:0000256" key="2">
    <source>
        <dbReference type="ARBA" id="ARBA00004135"/>
    </source>
</evidence>
<dbReference type="PANTHER" id="PTHR23503">
    <property type="entry name" value="SOLUTE CARRIER FAMILY 2"/>
    <property type="match status" value="1"/>
</dbReference>
<dbReference type="AlphaFoldDB" id="A0A835TTA0"/>
<dbReference type="FunFam" id="1.20.1250.20:FF:001511">
    <property type="entry name" value="Solute carrier family 2, facilitated glucose transporter member 5"/>
    <property type="match status" value="1"/>
</dbReference>
<keyword evidence="9 15" id="KW-0812">Transmembrane</keyword>
<evidence type="ECO:0000259" key="16">
    <source>
        <dbReference type="PROSITE" id="PS50850"/>
    </source>
</evidence>
<evidence type="ECO:0000313" key="18">
    <source>
        <dbReference type="EMBL" id="KAI1231544.1"/>
    </source>
</evidence>
<feature type="region of interest" description="Disordered" evidence="14">
    <location>
        <begin position="489"/>
        <end position="509"/>
    </location>
</feature>
<evidence type="ECO:0000256" key="13">
    <source>
        <dbReference type="ARBA" id="ARBA00031099"/>
    </source>
</evidence>
<gene>
    <name evidence="18" type="ORF">IHE44_0007998</name>
    <name evidence="17" type="ORF">IHE44_005457</name>
</gene>
<dbReference type="GO" id="GO:1990539">
    <property type="term" value="P:fructose import across plasma membrane"/>
    <property type="evidence" value="ECO:0007669"/>
    <property type="project" value="UniProtKB-ARBA"/>
</dbReference>
<dbReference type="InterPro" id="IPR020846">
    <property type="entry name" value="MFS_dom"/>
</dbReference>
<proteinExistence type="inferred from homology"/>
<evidence type="ECO:0000256" key="7">
    <source>
        <dbReference type="ARBA" id="ARBA00022475"/>
    </source>
</evidence>
<dbReference type="PROSITE" id="PS00217">
    <property type="entry name" value="SUGAR_TRANSPORT_2"/>
    <property type="match status" value="1"/>
</dbReference>
<evidence type="ECO:0000256" key="1">
    <source>
        <dbReference type="ARBA" id="ARBA00000590"/>
    </source>
</evidence>
<feature type="transmembrane region" description="Helical" evidence="15">
    <location>
        <begin position="345"/>
        <end position="367"/>
    </location>
</feature>
<evidence type="ECO:0000256" key="9">
    <source>
        <dbReference type="ARBA" id="ARBA00022692"/>
    </source>
</evidence>
<dbReference type="InterPro" id="IPR003663">
    <property type="entry name" value="Sugar/inositol_transpt"/>
</dbReference>
<dbReference type="PRINTS" id="PR00171">
    <property type="entry name" value="SUGRTRNSPORT"/>
</dbReference>
<evidence type="ECO:0000256" key="5">
    <source>
        <dbReference type="ARBA" id="ARBA00015973"/>
    </source>
</evidence>
<dbReference type="InterPro" id="IPR005829">
    <property type="entry name" value="Sugar_transporter_CS"/>
</dbReference>
<dbReference type="OrthoDB" id="4540492at2759"/>
<evidence type="ECO:0000256" key="10">
    <source>
        <dbReference type="ARBA" id="ARBA00022989"/>
    </source>
</evidence>
<evidence type="ECO:0000256" key="11">
    <source>
        <dbReference type="ARBA" id="ARBA00023136"/>
    </source>
</evidence>
<evidence type="ECO:0000256" key="15">
    <source>
        <dbReference type="SAM" id="Phobius"/>
    </source>
</evidence>
<evidence type="ECO:0000256" key="12">
    <source>
        <dbReference type="ARBA" id="ARBA00029961"/>
    </source>
</evidence>
<keyword evidence="7" id="KW-1003">Cell membrane</keyword>
<dbReference type="GO" id="GO:0055056">
    <property type="term" value="F:D-glucose transmembrane transporter activity"/>
    <property type="evidence" value="ECO:0007669"/>
    <property type="project" value="TreeGrafter"/>
</dbReference>
<feature type="transmembrane region" description="Helical" evidence="15">
    <location>
        <begin position="412"/>
        <end position="435"/>
    </location>
</feature>
<feature type="region of interest" description="Disordered" evidence="14">
    <location>
        <begin position="547"/>
        <end position="574"/>
    </location>
</feature>
<dbReference type="PROSITE" id="PS50850">
    <property type="entry name" value="MFS"/>
    <property type="match status" value="1"/>
</dbReference>
<feature type="transmembrane region" description="Helical" evidence="15">
    <location>
        <begin position="316"/>
        <end position="338"/>
    </location>
</feature>
<feature type="transmembrane region" description="Helical" evidence="15">
    <location>
        <begin position="164"/>
        <end position="188"/>
    </location>
</feature>
<dbReference type="InterPro" id="IPR005828">
    <property type="entry name" value="MFS_sugar_transport-like"/>
</dbReference>
<feature type="transmembrane region" description="Helical" evidence="15">
    <location>
        <begin position="130"/>
        <end position="152"/>
    </location>
</feature>
<sequence>MTPRESEWIINQVKMTLPLALVALISAFGSSFQYGYNVSVINSPAPYMQEFYNRTYLDRTGVPMDSNFQTLLWSLTVSMFPLGGLFGSLMVWPMVNNCGRKGTLLINNLFSIAAAILMGTSELAKTFEVIILSRVVMGIFAGLASNVVPMFLGEMSPKNLRGAIGVVPQLFITIGILAAQILGLNSILGNAKGWPVLLGLTGIPSLLQLLTLPFFPESPRYLLIQKGNEEQARKALQRLRGREDVDDEIQEMYQEDQSEKEEGQFSVLSLFTFRGLRWQLISIIVMMAGQQLSGVNGVFYYADRIFESAGVQSSSIQYVTVSIGAINVVMTLLAVFIVESLGRRILLLAGFLLCSASCAILTLALNLQTTVSWMSYLSIVCVIAYIIGHAIGPSPIPAVMITEMFLQSSRPAAFMVGGSVHWLSNFTVGLVFLYMEAGLGPYSFLIFCAICVTTMLYIFFVVPETKNKTFMEINRIMAKRNKVEIQESKELKDSYPPDKQEEKKALSSKEKAKLWHRDCTGAVLGPALPELHIHSPVGQAREGGELVNPQEHQEVHSEPYKAAGGTSTQPEFFSAFPTNSWDSLMPSEQQRLCSLAAGVRLQEHPPKQGHGGLSPGYDIPPGLPLSAQSQCPNFCSAEHSAPQVHLAHPPCKAIGERAQQSIPVLAKDQCPPSLAHVPLLDAPCFASCPVEPEVGCALLGAPGDTVVQPALSLVLQGEAQEVSSYPQPQLCAHCHHQLVVALPSGVGQDGLAANGLGSAPEAQGEGLERHSTEGMDLHKALNVLHREVLELQLDLVQPEGEFLWMALCWSNRQLSLQKAGTHTWQNLLV</sequence>